<evidence type="ECO:0000313" key="1">
    <source>
        <dbReference type="EMBL" id="KKK96595.1"/>
    </source>
</evidence>
<dbReference type="EMBL" id="LAZR01046410">
    <property type="protein sequence ID" value="KKK96595.1"/>
    <property type="molecule type" value="Genomic_DNA"/>
</dbReference>
<dbReference type="AlphaFoldDB" id="A0A0F9AE90"/>
<proteinExistence type="predicted"/>
<sequence>MAATWTVWDDVAVQMEVLKGATAGLAEAWGMEQKQDGSWGPIATRSRLDKILRRNKLS</sequence>
<organism evidence="1">
    <name type="scientific">marine sediment metagenome</name>
    <dbReference type="NCBI Taxonomy" id="412755"/>
    <lineage>
        <taxon>unclassified sequences</taxon>
        <taxon>metagenomes</taxon>
        <taxon>ecological metagenomes</taxon>
    </lineage>
</organism>
<reference evidence="1" key="1">
    <citation type="journal article" date="2015" name="Nature">
        <title>Complex archaea that bridge the gap between prokaryotes and eukaryotes.</title>
        <authorList>
            <person name="Spang A."/>
            <person name="Saw J.H."/>
            <person name="Jorgensen S.L."/>
            <person name="Zaremba-Niedzwiedzka K."/>
            <person name="Martijn J."/>
            <person name="Lind A.E."/>
            <person name="van Eijk R."/>
            <person name="Schleper C."/>
            <person name="Guy L."/>
            <person name="Ettema T.J."/>
        </authorList>
    </citation>
    <scope>NUCLEOTIDE SEQUENCE</scope>
</reference>
<gene>
    <name evidence="1" type="ORF">LCGC14_2661180</name>
</gene>
<name>A0A0F9AE90_9ZZZZ</name>
<comment type="caution">
    <text evidence="1">The sequence shown here is derived from an EMBL/GenBank/DDBJ whole genome shotgun (WGS) entry which is preliminary data.</text>
</comment>
<accession>A0A0F9AE90</accession>
<protein>
    <submittedName>
        <fullName evidence="1">Uncharacterized protein</fullName>
    </submittedName>
</protein>